<dbReference type="EMBL" id="JAVIJC010000030">
    <property type="protein sequence ID" value="MDX8494760.1"/>
    <property type="molecule type" value="Genomic_DNA"/>
</dbReference>
<name>A0ABU4Z6F0_9HYPH</name>
<dbReference type="InterPro" id="IPR020616">
    <property type="entry name" value="Thiolase_N"/>
</dbReference>
<protein>
    <recommendedName>
        <fullName evidence="1">Thiolase N-terminal domain-containing protein</fullName>
    </recommendedName>
</protein>
<feature type="domain" description="Thiolase N-terminal" evidence="1">
    <location>
        <begin position="2"/>
        <end position="94"/>
    </location>
</feature>
<dbReference type="Gene3D" id="3.40.47.10">
    <property type="match status" value="1"/>
</dbReference>
<reference evidence="2 3" key="1">
    <citation type="submission" date="2023-08" db="EMBL/GenBank/DDBJ databases">
        <title>Implementing the SeqCode for naming new Mesorhizobium species isolated from Vachellia karroo root nodules.</title>
        <authorList>
            <person name="Van Lill M."/>
        </authorList>
    </citation>
    <scope>NUCLEOTIDE SEQUENCE [LARGE SCALE GENOMIC DNA]</scope>
    <source>
        <strain evidence="2 3">VK22B</strain>
    </source>
</reference>
<dbReference type="Pfam" id="PF00108">
    <property type="entry name" value="Thiolase_N"/>
    <property type="match status" value="1"/>
</dbReference>
<gene>
    <name evidence="2" type="ORF">RFN29_24650</name>
</gene>
<evidence type="ECO:0000259" key="1">
    <source>
        <dbReference type="Pfam" id="PF00108"/>
    </source>
</evidence>
<sequence length="171" mass="18685">MEETEKEWHISREAQDASALKSHKRTLAAWNSGFFDDLVVKLDRDANPRADTSAEKLAALKPVFDKASGKGTPTAGNSSPITDGAARCWIASEDGLARHGLGFEDVDSLGDPRSLRGLGASECRCDRAERVDPVEDRRLCEFRHLPPEIGSIRMTARSRSAIPSPQRARGT</sequence>
<keyword evidence="3" id="KW-1185">Reference proteome</keyword>
<evidence type="ECO:0000313" key="2">
    <source>
        <dbReference type="EMBL" id="MDX8494760.1"/>
    </source>
</evidence>
<dbReference type="InterPro" id="IPR050521">
    <property type="entry name" value="3-ketoacyl-CoA_Thiolase"/>
</dbReference>
<comment type="caution">
    <text evidence="2">The sequence shown here is derived from an EMBL/GenBank/DDBJ whole genome shotgun (WGS) entry which is preliminary data.</text>
</comment>
<dbReference type="SUPFAM" id="SSF53901">
    <property type="entry name" value="Thiolase-like"/>
    <property type="match status" value="1"/>
</dbReference>
<dbReference type="PANTHER" id="PTHR42689">
    <property type="entry name" value="ACETYL-COA ACYLTRANSFERASE FADA2 (3-KETOACYL-COA THIOLASE) (BETA-KETOTHIOLASE)-RELATED"/>
    <property type="match status" value="1"/>
</dbReference>
<organism evidence="2 3">
    <name type="scientific">Mesorhizobium captivum</name>
    <dbReference type="NCBI Taxonomy" id="3072319"/>
    <lineage>
        <taxon>Bacteria</taxon>
        <taxon>Pseudomonadati</taxon>
        <taxon>Pseudomonadota</taxon>
        <taxon>Alphaproteobacteria</taxon>
        <taxon>Hyphomicrobiales</taxon>
        <taxon>Phyllobacteriaceae</taxon>
        <taxon>Mesorhizobium</taxon>
    </lineage>
</organism>
<accession>A0ABU4Z6F0</accession>
<dbReference type="RefSeq" id="WP_320228556.1">
    <property type="nucleotide sequence ID" value="NZ_JAVIJC010000030.1"/>
</dbReference>
<dbReference type="InterPro" id="IPR016039">
    <property type="entry name" value="Thiolase-like"/>
</dbReference>
<evidence type="ECO:0000313" key="3">
    <source>
        <dbReference type="Proteomes" id="UP001271249"/>
    </source>
</evidence>
<dbReference type="Proteomes" id="UP001271249">
    <property type="component" value="Unassembled WGS sequence"/>
</dbReference>
<proteinExistence type="predicted"/>
<dbReference type="PANTHER" id="PTHR42689:SF1">
    <property type="entry name" value="ACETYL-COA ACYLTRANSFERASE FADA2 (3-KETOACYL-COA THIOLASE) (BETA-KETOTHIOLASE)-RELATED"/>
    <property type="match status" value="1"/>
</dbReference>